<organism evidence="2 3">
    <name type="scientific">Pleuronectes platessa</name>
    <name type="common">European plaice</name>
    <dbReference type="NCBI Taxonomy" id="8262"/>
    <lineage>
        <taxon>Eukaryota</taxon>
        <taxon>Metazoa</taxon>
        <taxon>Chordata</taxon>
        <taxon>Craniata</taxon>
        <taxon>Vertebrata</taxon>
        <taxon>Euteleostomi</taxon>
        <taxon>Actinopterygii</taxon>
        <taxon>Neopterygii</taxon>
        <taxon>Teleostei</taxon>
        <taxon>Neoteleostei</taxon>
        <taxon>Acanthomorphata</taxon>
        <taxon>Carangaria</taxon>
        <taxon>Pleuronectiformes</taxon>
        <taxon>Pleuronectoidei</taxon>
        <taxon>Pleuronectidae</taxon>
        <taxon>Pleuronectes</taxon>
    </lineage>
</organism>
<protein>
    <submittedName>
        <fullName evidence="2">Uncharacterized protein</fullName>
    </submittedName>
</protein>
<evidence type="ECO:0000313" key="3">
    <source>
        <dbReference type="Proteomes" id="UP001153269"/>
    </source>
</evidence>
<evidence type="ECO:0000313" key="2">
    <source>
        <dbReference type="EMBL" id="CAB1415990.1"/>
    </source>
</evidence>
<proteinExistence type="predicted"/>
<reference evidence="2" key="1">
    <citation type="submission" date="2020-03" db="EMBL/GenBank/DDBJ databases">
        <authorList>
            <person name="Weist P."/>
        </authorList>
    </citation>
    <scope>NUCLEOTIDE SEQUENCE</scope>
</reference>
<sequence length="174" mass="19617">MWRRTDPCVKAHSRFHRCSLLVAMTHRWQPISRLSSAPQGRGRGSSASQSRCIKGEVASQPTRDLFPSHQRHQWREYSHRLGSGMCHSTLQLLGFKADQFQTTHDVNGSPFSSLETRSPRRTRRDQLLLLLGCMVERLHDKDMLVPGRKKAGDLAIADLPWATGPPLTAEGLLV</sequence>
<gene>
    <name evidence="2" type="ORF">PLEPLA_LOCUS3709</name>
</gene>
<accession>A0A9N7TN32</accession>
<dbReference type="EMBL" id="CADEAL010000183">
    <property type="protein sequence ID" value="CAB1415990.1"/>
    <property type="molecule type" value="Genomic_DNA"/>
</dbReference>
<evidence type="ECO:0000256" key="1">
    <source>
        <dbReference type="SAM" id="MobiDB-lite"/>
    </source>
</evidence>
<feature type="compositionally biased region" description="Low complexity" evidence="1">
    <location>
        <begin position="35"/>
        <end position="51"/>
    </location>
</feature>
<dbReference type="AlphaFoldDB" id="A0A9N7TN32"/>
<feature type="region of interest" description="Disordered" evidence="1">
    <location>
        <begin position="33"/>
        <end position="54"/>
    </location>
</feature>
<comment type="caution">
    <text evidence="2">The sequence shown here is derived from an EMBL/GenBank/DDBJ whole genome shotgun (WGS) entry which is preliminary data.</text>
</comment>
<name>A0A9N7TN32_PLEPL</name>
<dbReference type="Proteomes" id="UP001153269">
    <property type="component" value="Unassembled WGS sequence"/>
</dbReference>
<keyword evidence="3" id="KW-1185">Reference proteome</keyword>